<name>A0AAV9M0P7_9SOLN</name>
<dbReference type="EMBL" id="JAWPEI010000003">
    <property type="protein sequence ID" value="KAK4731499.1"/>
    <property type="molecule type" value="Genomic_DNA"/>
</dbReference>
<sequence>MGDFNSILHGDDRIGGNVVLDGEVKDFKQFMETANMIGMRCLMSDPLTASRLVMDEKECKVELERWINIEESIMMQKSSVHWLKLGDANTSYFHACLKSRKSILLSSKNQVEEKIMKFYKQLLGTASLSLPAVDITVMGGGNVPSRDQQLQLVTQVEMEEIWN</sequence>
<dbReference type="Proteomes" id="UP001311915">
    <property type="component" value="Unassembled WGS sequence"/>
</dbReference>
<gene>
    <name evidence="1" type="ORF">R3W88_024487</name>
</gene>
<accession>A0AAV9M0P7</accession>
<protein>
    <submittedName>
        <fullName evidence="1">Uncharacterized protein</fullName>
    </submittedName>
</protein>
<comment type="caution">
    <text evidence="1">The sequence shown here is derived from an EMBL/GenBank/DDBJ whole genome shotgun (WGS) entry which is preliminary data.</text>
</comment>
<reference evidence="1 2" key="1">
    <citation type="submission" date="2023-10" db="EMBL/GenBank/DDBJ databases">
        <title>Genome-Wide Identification Analysis in wild type Solanum Pinnatisectum Reveals Some Genes Defensing Phytophthora Infestans.</title>
        <authorList>
            <person name="Sun C."/>
        </authorList>
    </citation>
    <scope>NUCLEOTIDE SEQUENCE [LARGE SCALE GENOMIC DNA]</scope>
    <source>
        <strain evidence="1">LQN</strain>
        <tissue evidence="1">Leaf</tissue>
    </source>
</reference>
<dbReference type="AlphaFoldDB" id="A0AAV9M0P7"/>
<keyword evidence="2" id="KW-1185">Reference proteome</keyword>
<evidence type="ECO:0000313" key="1">
    <source>
        <dbReference type="EMBL" id="KAK4731499.1"/>
    </source>
</evidence>
<organism evidence="1 2">
    <name type="scientific">Solanum pinnatisectum</name>
    <name type="common">tansyleaf nightshade</name>
    <dbReference type="NCBI Taxonomy" id="50273"/>
    <lineage>
        <taxon>Eukaryota</taxon>
        <taxon>Viridiplantae</taxon>
        <taxon>Streptophyta</taxon>
        <taxon>Embryophyta</taxon>
        <taxon>Tracheophyta</taxon>
        <taxon>Spermatophyta</taxon>
        <taxon>Magnoliopsida</taxon>
        <taxon>eudicotyledons</taxon>
        <taxon>Gunneridae</taxon>
        <taxon>Pentapetalae</taxon>
        <taxon>asterids</taxon>
        <taxon>lamiids</taxon>
        <taxon>Solanales</taxon>
        <taxon>Solanaceae</taxon>
        <taxon>Solanoideae</taxon>
        <taxon>Solaneae</taxon>
        <taxon>Solanum</taxon>
    </lineage>
</organism>
<proteinExistence type="predicted"/>
<evidence type="ECO:0000313" key="2">
    <source>
        <dbReference type="Proteomes" id="UP001311915"/>
    </source>
</evidence>